<reference evidence="13" key="1">
    <citation type="submission" date="2020-05" db="EMBL/GenBank/DDBJ databases">
        <authorList>
            <person name="Chiriac C."/>
            <person name="Salcher M."/>
            <person name="Ghai R."/>
            <person name="Kavagutti S V."/>
        </authorList>
    </citation>
    <scope>NUCLEOTIDE SEQUENCE</scope>
</reference>
<dbReference type="PANTHER" id="PTHR43788:SF6">
    <property type="entry name" value="DNA HELICASE B"/>
    <property type="match status" value="1"/>
</dbReference>
<protein>
    <submittedName>
        <fullName evidence="13">Unannotated protein</fullName>
    </submittedName>
</protein>
<dbReference type="InterPro" id="IPR027417">
    <property type="entry name" value="P-loop_NTPase"/>
</dbReference>
<keyword evidence="10" id="KW-0413">Isomerase</keyword>
<keyword evidence="1" id="KW-0540">Nuclease</keyword>
<name>A0A6J6UF33_9ZZZZ</name>
<dbReference type="InterPro" id="IPR027785">
    <property type="entry name" value="UvrD-like_helicase_C"/>
</dbReference>
<sequence>MNFTELNPYLDAQVVSAGDVAAAKTLIALVARNGKPQPELFGALLLCLALRTPRDRHTCVDLEQIGDWLTTEGVDANLEWPTDSASWLTAAKKSPLIFGRPGEPTPLIVEGTRVYLNRAYAEEGAIATALTRDKAQHLHIILGGPGTGKTREVAMKFIERFKAGERNIKVALAAPTGKAAARMREVLLRQCDDLKKLPEGNDVDWQAVTDAIDNAFSGTVHSLLGFGPSREPRYKYNADNYLPFDWVVIDEASMLPSSMMYRLVDALNPATAVLLVGDPDQLASVDAGSVLGDIAKVASQKGSILFSQTKIMRDQWRLPPEIDGLARLLRLESPVGGQVLGNSQHVDAVIEYLESHKFLISWIKPDSDTKQLAELQEKVVTHARQLHECAISGDPQSALNKRSELQLLCAHREGKNSVSFWNGFVEHKLGPYTDARWYFGRPIMVTHNNRAIDLYNGDVGVIVPDESGTPVGAFSDGSSFRVVPTMRLENVESVHALTIHKSQGSEYDEVVVVLPNESSRILTRELFYTGITRTKNRLTIIGSEAVVRSAVSQAIRRASGLASRL</sequence>
<dbReference type="GO" id="GO:0003677">
    <property type="term" value="F:DNA binding"/>
    <property type="evidence" value="ECO:0007669"/>
    <property type="project" value="UniProtKB-KW"/>
</dbReference>
<evidence type="ECO:0000256" key="9">
    <source>
        <dbReference type="ARBA" id="ARBA00023204"/>
    </source>
</evidence>
<keyword evidence="4" id="KW-0378">Hydrolase</keyword>
<proteinExistence type="predicted"/>
<dbReference type="EMBL" id="CAEZZK010000083">
    <property type="protein sequence ID" value="CAB4758206.1"/>
    <property type="molecule type" value="Genomic_DNA"/>
</dbReference>
<dbReference type="NCBIfam" id="TIGR01447">
    <property type="entry name" value="recD"/>
    <property type="match status" value="1"/>
</dbReference>
<dbReference type="Pfam" id="PF21185">
    <property type="entry name" value="RecD_N"/>
    <property type="match status" value="1"/>
</dbReference>
<evidence type="ECO:0000259" key="11">
    <source>
        <dbReference type="Pfam" id="PF13538"/>
    </source>
</evidence>
<keyword evidence="8" id="KW-0238">DNA-binding</keyword>
<evidence type="ECO:0000256" key="8">
    <source>
        <dbReference type="ARBA" id="ARBA00023125"/>
    </source>
</evidence>
<dbReference type="AlphaFoldDB" id="A0A6J6UF33"/>
<feature type="domain" description="RecBCD enzyme subunit RecD N-terminal" evidence="12">
    <location>
        <begin position="13"/>
        <end position="115"/>
    </location>
</feature>
<evidence type="ECO:0000256" key="4">
    <source>
        <dbReference type="ARBA" id="ARBA00022801"/>
    </source>
</evidence>
<dbReference type="InterPro" id="IPR041851">
    <property type="entry name" value="RecD_N_sf"/>
</dbReference>
<dbReference type="Gene3D" id="3.40.50.300">
    <property type="entry name" value="P-loop containing nucleotide triphosphate hydrolases"/>
    <property type="match status" value="3"/>
</dbReference>
<keyword evidence="9" id="KW-0234">DNA repair</keyword>
<evidence type="ECO:0000256" key="10">
    <source>
        <dbReference type="ARBA" id="ARBA00023235"/>
    </source>
</evidence>
<evidence type="ECO:0000256" key="1">
    <source>
        <dbReference type="ARBA" id="ARBA00022722"/>
    </source>
</evidence>
<dbReference type="InterPro" id="IPR049550">
    <property type="entry name" value="RecD_N"/>
</dbReference>
<dbReference type="GO" id="GO:0006310">
    <property type="term" value="P:DNA recombination"/>
    <property type="evidence" value="ECO:0007669"/>
    <property type="project" value="InterPro"/>
</dbReference>
<dbReference type="GO" id="GO:0009338">
    <property type="term" value="C:exodeoxyribonuclease V complex"/>
    <property type="evidence" value="ECO:0007669"/>
    <property type="project" value="InterPro"/>
</dbReference>
<dbReference type="SUPFAM" id="SSF52540">
    <property type="entry name" value="P-loop containing nucleoside triphosphate hydrolases"/>
    <property type="match status" value="2"/>
</dbReference>
<dbReference type="Gene3D" id="1.10.10.1020">
    <property type="entry name" value="RecBCD complex, subunit RecD, N-terminal domain"/>
    <property type="match status" value="1"/>
</dbReference>
<dbReference type="InterPro" id="IPR006344">
    <property type="entry name" value="RecD"/>
</dbReference>
<feature type="domain" description="UvrD-like helicase C-terminal" evidence="11">
    <location>
        <begin position="494"/>
        <end position="541"/>
    </location>
</feature>
<keyword evidence="6" id="KW-0269">Exonuclease</keyword>
<dbReference type="InterPro" id="IPR050534">
    <property type="entry name" value="Coronavir_polyprotein_1ab"/>
</dbReference>
<gene>
    <name evidence="13" type="ORF">UFOPK2855_00523</name>
</gene>
<evidence type="ECO:0000313" key="13">
    <source>
        <dbReference type="EMBL" id="CAB4758206.1"/>
    </source>
</evidence>
<evidence type="ECO:0000256" key="6">
    <source>
        <dbReference type="ARBA" id="ARBA00022839"/>
    </source>
</evidence>
<dbReference type="PANTHER" id="PTHR43788">
    <property type="entry name" value="DNA2/NAM7 HELICASE FAMILY MEMBER"/>
    <property type="match status" value="1"/>
</dbReference>
<evidence type="ECO:0000259" key="12">
    <source>
        <dbReference type="Pfam" id="PF21185"/>
    </source>
</evidence>
<keyword evidence="7" id="KW-0067">ATP-binding</keyword>
<evidence type="ECO:0000256" key="2">
    <source>
        <dbReference type="ARBA" id="ARBA00022741"/>
    </source>
</evidence>
<dbReference type="GO" id="GO:0017116">
    <property type="term" value="F:single-stranded DNA helicase activity"/>
    <property type="evidence" value="ECO:0007669"/>
    <property type="project" value="TreeGrafter"/>
</dbReference>
<keyword evidence="5" id="KW-0347">Helicase</keyword>
<organism evidence="13">
    <name type="scientific">freshwater metagenome</name>
    <dbReference type="NCBI Taxonomy" id="449393"/>
    <lineage>
        <taxon>unclassified sequences</taxon>
        <taxon>metagenomes</taxon>
        <taxon>ecological metagenomes</taxon>
    </lineage>
</organism>
<dbReference type="CDD" id="cd18809">
    <property type="entry name" value="SF1_C_RecD"/>
    <property type="match status" value="1"/>
</dbReference>
<dbReference type="Pfam" id="PF13538">
    <property type="entry name" value="UvrD_C_2"/>
    <property type="match status" value="1"/>
</dbReference>
<accession>A0A6J6UF33</accession>
<dbReference type="GO" id="GO:0006302">
    <property type="term" value="P:double-strand break repair"/>
    <property type="evidence" value="ECO:0007669"/>
    <property type="project" value="InterPro"/>
</dbReference>
<evidence type="ECO:0000256" key="7">
    <source>
        <dbReference type="ARBA" id="ARBA00022840"/>
    </source>
</evidence>
<keyword evidence="3" id="KW-0227">DNA damage</keyword>
<evidence type="ECO:0000256" key="5">
    <source>
        <dbReference type="ARBA" id="ARBA00022806"/>
    </source>
</evidence>
<keyword evidence="2" id="KW-0547">Nucleotide-binding</keyword>
<evidence type="ECO:0000256" key="3">
    <source>
        <dbReference type="ARBA" id="ARBA00022763"/>
    </source>
</evidence>
<dbReference type="Pfam" id="PF13245">
    <property type="entry name" value="AAA_19"/>
    <property type="match status" value="1"/>
</dbReference>
<dbReference type="CDD" id="cd17933">
    <property type="entry name" value="DEXSc_RecD-like"/>
    <property type="match status" value="1"/>
</dbReference>
<dbReference type="GO" id="GO:0005524">
    <property type="term" value="F:ATP binding"/>
    <property type="evidence" value="ECO:0007669"/>
    <property type="project" value="UniProtKB-KW"/>
</dbReference>
<dbReference type="GO" id="GO:0008854">
    <property type="term" value="F:exodeoxyribonuclease V activity"/>
    <property type="evidence" value="ECO:0007669"/>
    <property type="project" value="InterPro"/>
</dbReference>